<keyword evidence="5" id="KW-1185">Reference proteome</keyword>
<dbReference type="InterPro" id="IPR050546">
    <property type="entry name" value="Glycosyl_Hydrlase_16"/>
</dbReference>
<dbReference type="Proteomes" id="UP000199614">
    <property type="component" value="Unassembled WGS sequence"/>
</dbReference>
<dbReference type="GO" id="GO:0005975">
    <property type="term" value="P:carbohydrate metabolic process"/>
    <property type="evidence" value="ECO:0007669"/>
    <property type="project" value="InterPro"/>
</dbReference>
<dbReference type="PROSITE" id="PS51762">
    <property type="entry name" value="GH16_2"/>
    <property type="match status" value="1"/>
</dbReference>
<dbReference type="AlphaFoldDB" id="A0A1I5GY18"/>
<gene>
    <name evidence="4" type="ORF">SAMN05216207_105216</name>
</gene>
<dbReference type="Pfam" id="PF00722">
    <property type="entry name" value="Glyco_hydro_16"/>
    <property type="match status" value="1"/>
</dbReference>
<dbReference type="PANTHER" id="PTHR10963">
    <property type="entry name" value="GLYCOSYL HYDROLASE-RELATED"/>
    <property type="match status" value="1"/>
</dbReference>
<protein>
    <submittedName>
        <fullName evidence="4">Beta-glucanase, GH16 family</fullName>
    </submittedName>
</protein>
<name>A0A1I5GY18_PSUAM</name>
<dbReference type="PANTHER" id="PTHR10963:SF60">
    <property type="entry name" value="GRAM-NEGATIVE BACTERIA-BINDING PROTEIN 1-RELATED"/>
    <property type="match status" value="1"/>
</dbReference>
<feature type="compositionally biased region" description="Gly residues" evidence="1">
    <location>
        <begin position="91"/>
        <end position="115"/>
    </location>
</feature>
<proteinExistence type="predicted"/>
<evidence type="ECO:0000313" key="5">
    <source>
        <dbReference type="Proteomes" id="UP000199614"/>
    </source>
</evidence>
<dbReference type="EMBL" id="FOUY01000052">
    <property type="protein sequence ID" value="SFO40481.1"/>
    <property type="molecule type" value="Genomic_DNA"/>
</dbReference>
<feature type="chain" id="PRO_5011590037" evidence="2">
    <location>
        <begin position="31"/>
        <end position="368"/>
    </location>
</feature>
<evidence type="ECO:0000256" key="1">
    <source>
        <dbReference type="SAM" id="MobiDB-lite"/>
    </source>
</evidence>
<dbReference type="CDD" id="cd00413">
    <property type="entry name" value="Glyco_hydrolase_16"/>
    <property type="match status" value="1"/>
</dbReference>
<feature type="region of interest" description="Disordered" evidence="1">
    <location>
        <begin position="329"/>
        <end position="368"/>
    </location>
</feature>
<feature type="domain" description="GH16" evidence="3">
    <location>
        <begin position="124"/>
        <end position="331"/>
    </location>
</feature>
<dbReference type="InterPro" id="IPR000757">
    <property type="entry name" value="Beta-glucanase-like"/>
</dbReference>
<dbReference type="InterPro" id="IPR013320">
    <property type="entry name" value="ConA-like_dom_sf"/>
</dbReference>
<evidence type="ECO:0000313" key="4">
    <source>
        <dbReference type="EMBL" id="SFO40481.1"/>
    </source>
</evidence>
<evidence type="ECO:0000256" key="2">
    <source>
        <dbReference type="SAM" id="SignalP"/>
    </source>
</evidence>
<dbReference type="RefSeq" id="WP_093354554.1">
    <property type="nucleotide sequence ID" value="NZ_FOUY01000052.1"/>
</dbReference>
<dbReference type="GO" id="GO:0004553">
    <property type="term" value="F:hydrolase activity, hydrolyzing O-glycosyl compounds"/>
    <property type="evidence" value="ECO:0007669"/>
    <property type="project" value="InterPro"/>
</dbReference>
<dbReference type="OrthoDB" id="9809583at2"/>
<reference evidence="4 5" key="1">
    <citation type="submission" date="2016-10" db="EMBL/GenBank/DDBJ databases">
        <authorList>
            <person name="de Groot N.N."/>
        </authorList>
    </citation>
    <scope>NUCLEOTIDE SEQUENCE [LARGE SCALE GENOMIC DNA]</scope>
    <source>
        <strain evidence="4 5">CGMCC 4.1877</strain>
    </source>
</reference>
<feature type="signal peptide" evidence="2">
    <location>
        <begin position="1"/>
        <end position="30"/>
    </location>
</feature>
<organism evidence="4 5">
    <name type="scientific">Pseudonocardia ammonioxydans</name>
    <dbReference type="NCBI Taxonomy" id="260086"/>
    <lineage>
        <taxon>Bacteria</taxon>
        <taxon>Bacillati</taxon>
        <taxon>Actinomycetota</taxon>
        <taxon>Actinomycetes</taxon>
        <taxon>Pseudonocardiales</taxon>
        <taxon>Pseudonocardiaceae</taxon>
        <taxon>Pseudonocardia</taxon>
    </lineage>
</organism>
<dbReference type="STRING" id="260086.SAMN05216207_105216"/>
<accession>A0A1I5GY18</accession>
<evidence type="ECO:0000259" key="3">
    <source>
        <dbReference type="PROSITE" id="PS51762"/>
    </source>
</evidence>
<keyword evidence="2" id="KW-0732">Signal</keyword>
<feature type="region of interest" description="Disordered" evidence="1">
    <location>
        <begin position="67"/>
        <end position="119"/>
    </location>
</feature>
<dbReference type="SUPFAM" id="SSF49899">
    <property type="entry name" value="Concanavalin A-like lectins/glucanases"/>
    <property type="match status" value="1"/>
</dbReference>
<sequence>MRPTFWARFGTAVSLSASLTASALSPAAPADEDVECGWRITATHVLAELDGDDSPRAEELREALLDVGADEADFVPESCTDTGSGDDNAGSGSGSGSGGGSGSGSGGGSGSGSGEQGETAAEAFGWGEPDVVDDFESAGLDDWNLYDGPGHAGNGVRSPDAASVADGILTINGTADGTTGGMAWGNSQQYGRWEVRMKAPKGDEAYNALALLWPTAENFPVGGEVDFAEIMDSSRQKVELFLHYGEDNSQVHGEVEVDATEWHNYAVEWTPDGITAFLDGEEWWKTTDTSILPPGPMHLCLQLDWFPDNGGGGGEGEVHYDWVKQWSVGEGESASTDSEASEGSSDSDSSTSLTEEENSKGGRMAAAR</sequence>
<feature type="compositionally biased region" description="Low complexity" evidence="1">
    <location>
        <begin position="329"/>
        <end position="353"/>
    </location>
</feature>
<dbReference type="Gene3D" id="2.60.120.200">
    <property type="match status" value="1"/>
</dbReference>